<dbReference type="RefSeq" id="XP_046063551.1">
    <property type="nucleotide sequence ID" value="XM_046202168.1"/>
</dbReference>
<keyword evidence="2" id="KW-0819">tRNA processing</keyword>
<comment type="similarity">
    <text evidence="1">Belongs to the SEN54 family.</text>
</comment>
<evidence type="ECO:0000259" key="3">
    <source>
        <dbReference type="Pfam" id="PF12928"/>
    </source>
</evidence>
<evidence type="ECO:0000313" key="5">
    <source>
        <dbReference type="Proteomes" id="UP000769157"/>
    </source>
</evidence>
<comment type="caution">
    <text evidence="4">The sequence shown here is derived from an EMBL/GenBank/DDBJ whole genome shotgun (WGS) entry which is preliminary data.</text>
</comment>
<organism evidence="4 5">
    <name type="scientific">Ogataea philodendri</name>
    <dbReference type="NCBI Taxonomy" id="1378263"/>
    <lineage>
        <taxon>Eukaryota</taxon>
        <taxon>Fungi</taxon>
        <taxon>Dikarya</taxon>
        <taxon>Ascomycota</taxon>
        <taxon>Saccharomycotina</taxon>
        <taxon>Pichiomycetes</taxon>
        <taxon>Pichiales</taxon>
        <taxon>Pichiaceae</taxon>
        <taxon>Ogataea</taxon>
    </lineage>
</organism>
<name>A0A9P8T7K7_9ASCO</name>
<dbReference type="GO" id="GO:0000214">
    <property type="term" value="C:tRNA-intron endonuclease complex"/>
    <property type="evidence" value="ECO:0007669"/>
    <property type="project" value="TreeGrafter"/>
</dbReference>
<protein>
    <recommendedName>
        <fullName evidence="3">tRNA-splicing endonuclease subunit Sen54 N-terminal domain-containing protein</fullName>
    </recommendedName>
</protein>
<gene>
    <name evidence="4" type="ORF">OGAPHI_001409</name>
</gene>
<dbReference type="PANTHER" id="PTHR21027:SF1">
    <property type="entry name" value="TRNA-SPLICING ENDONUCLEASE SUBUNIT SEN54"/>
    <property type="match status" value="1"/>
</dbReference>
<evidence type="ECO:0000256" key="2">
    <source>
        <dbReference type="ARBA" id="ARBA00022694"/>
    </source>
</evidence>
<dbReference type="GeneID" id="70233377"/>
<dbReference type="AlphaFoldDB" id="A0A9P8T7K7"/>
<evidence type="ECO:0000256" key="1">
    <source>
        <dbReference type="ARBA" id="ARBA00005736"/>
    </source>
</evidence>
<dbReference type="EMBL" id="JAEUBE010000137">
    <property type="protein sequence ID" value="KAH3669288.1"/>
    <property type="molecule type" value="Genomic_DNA"/>
</dbReference>
<dbReference type="InterPro" id="IPR024337">
    <property type="entry name" value="tRNA_splic_suSen54"/>
</dbReference>
<sequence length="318" mass="36227">MASLGELEEGQDWTQLASFAIKRGSKSFEPILDGARPSEYDHDALQYQRNIMYHALSQPRGFLSTPEKLTHSTIIIGSECYIDTPRGKYLETMGKIDKSGRCHLTFEEAVYLIERGTCIAKHGPDQPILSLQQVYGDLIRSAQQLDQLLVYSTLKRNGYIVMKKDQSELENTDNPSPRGVFSTILSLINGFAFKFFPFRSIFAFLHGLLTPKRIEPAKNSQLVPIYNVWKPTKGFRKSSPPPPHYQLAFVRASSAFPDIRDLKARFSESTPLLVAVADNGIVNFYTLSETKFDNIGIVWKDSWSKKWTLPYIFRLFQK</sequence>
<feature type="domain" description="tRNA-splicing endonuclease subunit Sen54 N-terminal" evidence="3">
    <location>
        <begin position="55"/>
        <end position="118"/>
    </location>
</feature>
<reference evidence="4" key="1">
    <citation type="journal article" date="2021" name="Open Biol.">
        <title>Shared evolutionary footprints suggest mitochondrial oxidative damage underlies multiple complex I losses in fungi.</title>
        <authorList>
            <person name="Schikora-Tamarit M.A."/>
            <person name="Marcet-Houben M."/>
            <person name="Nosek J."/>
            <person name="Gabaldon T."/>
        </authorList>
    </citation>
    <scope>NUCLEOTIDE SEQUENCE</scope>
    <source>
        <strain evidence="4">CBS6075</strain>
    </source>
</reference>
<dbReference type="InterPro" id="IPR024336">
    <property type="entry name" value="tRNA_splic_suSen54_N"/>
</dbReference>
<dbReference type="GO" id="GO:0000379">
    <property type="term" value="P:tRNA-type intron splice site recognition and cleavage"/>
    <property type="evidence" value="ECO:0007669"/>
    <property type="project" value="TreeGrafter"/>
</dbReference>
<reference evidence="4" key="2">
    <citation type="submission" date="2021-01" db="EMBL/GenBank/DDBJ databases">
        <authorList>
            <person name="Schikora-Tamarit M.A."/>
        </authorList>
    </citation>
    <scope>NUCLEOTIDE SEQUENCE</scope>
    <source>
        <strain evidence="4">CBS6075</strain>
    </source>
</reference>
<dbReference type="PANTHER" id="PTHR21027">
    <property type="entry name" value="TRNA-SPLICING ENDONUCLEASE SUBUNIT SEN54"/>
    <property type="match status" value="1"/>
</dbReference>
<accession>A0A9P8T7K7</accession>
<dbReference type="Proteomes" id="UP000769157">
    <property type="component" value="Unassembled WGS sequence"/>
</dbReference>
<proteinExistence type="inferred from homology"/>
<dbReference type="Pfam" id="PF12928">
    <property type="entry name" value="tRNA_int_end_N2"/>
    <property type="match status" value="1"/>
</dbReference>
<evidence type="ECO:0000313" key="4">
    <source>
        <dbReference type="EMBL" id="KAH3669288.1"/>
    </source>
</evidence>
<dbReference type="OrthoDB" id="408683at2759"/>
<keyword evidence="5" id="KW-1185">Reference proteome</keyword>